<dbReference type="Proteomes" id="UP000247233">
    <property type="component" value="Unassembled WGS sequence"/>
</dbReference>
<evidence type="ECO:0000256" key="1">
    <source>
        <dbReference type="SAM" id="MobiDB-lite"/>
    </source>
</evidence>
<dbReference type="OrthoDB" id="4497412at2759"/>
<feature type="transmembrane region" description="Helical" evidence="2">
    <location>
        <begin position="42"/>
        <end position="64"/>
    </location>
</feature>
<dbReference type="AlphaFoldDB" id="A0A317V7S6"/>
<comment type="caution">
    <text evidence="3">The sequence shown here is derived from an EMBL/GenBank/DDBJ whole genome shotgun (WGS) entry which is preliminary data.</text>
</comment>
<keyword evidence="2" id="KW-0472">Membrane</keyword>
<feature type="compositionally biased region" description="Polar residues" evidence="1">
    <location>
        <begin position="14"/>
        <end position="23"/>
    </location>
</feature>
<dbReference type="RefSeq" id="XP_025395901.1">
    <property type="nucleotide sequence ID" value="XM_025538934.1"/>
</dbReference>
<organism evidence="3 4">
    <name type="scientific">Aspergillus heteromorphus CBS 117.55</name>
    <dbReference type="NCBI Taxonomy" id="1448321"/>
    <lineage>
        <taxon>Eukaryota</taxon>
        <taxon>Fungi</taxon>
        <taxon>Dikarya</taxon>
        <taxon>Ascomycota</taxon>
        <taxon>Pezizomycotina</taxon>
        <taxon>Eurotiomycetes</taxon>
        <taxon>Eurotiomycetidae</taxon>
        <taxon>Eurotiales</taxon>
        <taxon>Aspergillaceae</taxon>
        <taxon>Aspergillus</taxon>
        <taxon>Aspergillus subgen. Circumdati</taxon>
    </lineage>
</organism>
<gene>
    <name evidence="3" type="ORF">BO70DRAFT_263283</name>
</gene>
<feature type="region of interest" description="Disordered" evidence="1">
    <location>
        <begin position="14"/>
        <end position="33"/>
    </location>
</feature>
<name>A0A317V7S6_9EURO</name>
<dbReference type="GeneID" id="37061171"/>
<keyword evidence="2" id="KW-1133">Transmembrane helix</keyword>
<evidence type="ECO:0000313" key="3">
    <source>
        <dbReference type="EMBL" id="PWY70414.1"/>
    </source>
</evidence>
<evidence type="ECO:0000313" key="4">
    <source>
        <dbReference type="Proteomes" id="UP000247233"/>
    </source>
</evidence>
<keyword evidence="4" id="KW-1185">Reference proteome</keyword>
<dbReference type="STRING" id="1448321.A0A317V7S6"/>
<reference evidence="3 4" key="1">
    <citation type="submission" date="2016-12" db="EMBL/GenBank/DDBJ databases">
        <title>The genomes of Aspergillus section Nigri reveals drivers in fungal speciation.</title>
        <authorList>
            <consortium name="DOE Joint Genome Institute"/>
            <person name="Vesth T.C."/>
            <person name="Nybo J."/>
            <person name="Theobald S."/>
            <person name="Brandl J."/>
            <person name="Frisvad J.C."/>
            <person name="Nielsen K.F."/>
            <person name="Lyhne E.K."/>
            <person name="Kogle M.E."/>
            <person name="Kuo A."/>
            <person name="Riley R."/>
            <person name="Clum A."/>
            <person name="Nolan M."/>
            <person name="Lipzen A."/>
            <person name="Salamov A."/>
            <person name="Henrissat B."/>
            <person name="Wiebenga A."/>
            <person name="De Vries R.P."/>
            <person name="Grigoriev I.V."/>
            <person name="Mortensen U.H."/>
            <person name="Andersen M.R."/>
            <person name="Baker S.E."/>
        </authorList>
    </citation>
    <scope>NUCLEOTIDE SEQUENCE [LARGE SCALE GENOMIC DNA]</scope>
    <source>
        <strain evidence="3 4">CBS 117.55</strain>
    </source>
</reference>
<protein>
    <submittedName>
        <fullName evidence="3">Uncharacterized protein</fullName>
    </submittedName>
</protein>
<dbReference type="EMBL" id="MSFL01000030">
    <property type="protein sequence ID" value="PWY70414.1"/>
    <property type="molecule type" value="Genomic_DNA"/>
</dbReference>
<accession>A0A317V7S6</accession>
<feature type="region of interest" description="Disordered" evidence="1">
    <location>
        <begin position="75"/>
        <end position="154"/>
    </location>
</feature>
<evidence type="ECO:0000256" key="2">
    <source>
        <dbReference type="SAM" id="Phobius"/>
    </source>
</evidence>
<feature type="compositionally biased region" description="Basic and acidic residues" evidence="1">
    <location>
        <begin position="80"/>
        <end position="95"/>
    </location>
</feature>
<feature type="region of interest" description="Disordered" evidence="1">
    <location>
        <begin position="257"/>
        <end position="280"/>
    </location>
</feature>
<feature type="non-terminal residue" evidence="3">
    <location>
        <position position="280"/>
    </location>
</feature>
<sequence length="280" mass="29666">SSTDLFIAESTTTRAVTSNNTSPHGLIDTSDHGSNSAPLRTILGGVLGGVAFVALALAIGYFLFRHKRRNLHGGLASGTSEEHLQDGHGHGRGHPDTSSAASHQGYQSRGSFLSDASSTHSLPSHIAVPITKPEDSYQTNRASSRLSPILPQSNPFTDSAEAKYVSRSRGSVASLAGILRDPFADPAPTYYGVGNATTTLSRQPEMSQRPASVAWNSMYSDLSLGSTLILPGRSSASSSLQTQRLSYPFTVAELESCDPSEPVARLSTRSDPFDLECPPH</sequence>
<keyword evidence="2" id="KW-0812">Transmembrane</keyword>
<proteinExistence type="predicted"/>
<feature type="compositionally biased region" description="Polar residues" evidence="1">
    <location>
        <begin position="96"/>
        <end position="122"/>
    </location>
</feature>
<dbReference type="VEuPathDB" id="FungiDB:BO70DRAFT_263283"/>
<feature type="compositionally biased region" description="Polar residues" evidence="1">
    <location>
        <begin position="136"/>
        <end position="154"/>
    </location>
</feature>
<dbReference type="CDD" id="cd12087">
    <property type="entry name" value="TM_EGFR-like"/>
    <property type="match status" value="1"/>
</dbReference>
<feature type="non-terminal residue" evidence="3">
    <location>
        <position position="1"/>
    </location>
</feature>